<comment type="function">
    <text evidence="1">Catalyzes the reduction of fatty acyl-CoA to fatty alcohols.</text>
</comment>
<evidence type="ECO:0000313" key="3">
    <source>
        <dbReference type="EMBL" id="KAJ8982209.1"/>
    </source>
</evidence>
<keyword evidence="1" id="KW-0560">Oxidoreductase</keyword>
<dbReference type="InterPro" id="IPR036291">
    <property type="entry name" value="NAD(P)-bd_dom_sf"/>
</dbReference>
<keyword evidence="1" id="KW-0521">NADP</keyword>
<feature type="domain" description="Thioester reductase (TE)" evidence="2">
    <location>
        <begin position="64"/>
        <end position="302"/>
    </location>
</feature>
<dbReference type="SUPFAM" id="SSF51735">
    <property type="entry name" value="NAD(P)-binding Rossmann-fold domains"/>
    <property type="match status" value="1"/>
</dbReference>
<dbReference type="CDD" id="cd05236">
    <property type="entry name" value="FAR-N_SDR_e"/>
    <property type="match status" value="1"/>
</dbReference>
<reference evidence="3" key="1">
    <citation type="journal article" date="2023" name="Insect Mol. Biol.">
        <title>Genome sequencing provides insights into the evolution of gene families encoding plant cell wall-degrading enzymes in longhorned beetles.</title>
        <authorList>
            <person name="Shin N.R."/>
            <person name="Okamura Y."/>
            <person name="Kirsch R."/>
            <person name="Pauchet Y."/>
        </authorList>
    </citation>
    <scope>NUCLEOTIDE SEQUENCE</scope>
    <source>
        <strain evidence="3">MMC_N1</strain>
    </source>
</reference>
<gene>
    <name evidence="3" type="ORF">NQ317_013511</name>
</gene>
<dbReference type="Gene3D" id="3.40.50.720">
    <property type="entry name" value="NAD(P)-binding Rossmann-like Domain"/>
    <property type="match status" value="1"/>
</dbReference>
<sequence>MDLLLWYSKAFPEEHLNCKAIINILGEKLSKLIEDFNKVDDSVYLDESNLTPIQEFYKDTTVFITGCTGFLGHVLLQKLLRSCPVSKIYVLARAKKGKELEKRMEEMFEQIIFQRVADQRYKVVAMEGDCERPNLGLGEEDRNILIKEVDIVFHVAATVRFDAKLKTAIRINIKATRDLLRRGNLPPAANYEGIIGMVESFEDEVLEKITPTLIGKYPNTYTYSKQIAEDVVKQEGEGLPVGIQRPAIVTSTFKEPVRGWLNNIYGPTGVVLGAGLGLLRVLHFDEELEANFVPVDMCVNSMIVSAWDAAECFQEAQRRETKVQDTSLQLRKYQ</sequence>
<dbReference type="Proteomes" id="UP001162164">
    <property type="component" value="Unassembled WGS sequence"/>
</dbReference>
<dbReference type="PANTHER" id="PTHR11011">
    <property type="entry name" value="MALE STERILITY PROTEIN 2-RELATED"/>
    <property type="match status" value="1"/>
</dbReference>
<evidence type="ECO:0000259" key="2">
    <source>
        <dbReference type="Pfam" id="PF07993"/>
    </source>
</evidence>
<dbReference type="InterPro" id="IPR013120">
    <property type="entry name" value="FAR_NAD-bd"/>
</dbReference>
<evidence type="ECO:0000256" key="1">
    <source>
        <dbReference type="RuleBase" id="RU363097"/>
    </source>
</evidence>
<comment type="similarity">
    <text evidence="1">Belongs to the fatty acyl-CoA reductase family.</text>
</comment>
<organism evidence="3 4">
    <name type="scientific">Molorchus minor</name>
    <dbReference type="NCBI Taxonomy" id="1323400"/>
    <lineage>
        <taxon>Eukaryota</taxon>
        <taxon>Metazoa</taxon>
        <taxon>Ecdysozoa</taxon>
        <taxon>Arthropoda</taxon>
        <taxon>Hexapoda</taxon>
        <taxon>Insecta</taxon>
        <taxon>Pterygota</taxon>
        <taxon>Neoptera</taxon>
        <taxon>Endopterygota</taxon>
        <taxon>Coleoptera</taxon>
        <taxon>Polyphaga</taxon>
        <taxon>Cucujiformia</taxon>
        <taxon>Chrysomeloidea</taxon>
        <taxon>Cerambycidae</taxon>
        <taxon>Lamiinae</taxon>
        <taxon>Monochamini</taxon>
        <taxon>Molorchus</taxon>
    </lineage>
</organism>
<evidence type="ECO:0000313" key="4">
    <source>
        <dbReference type="Proteomes" id="UP001162164"/>
    </source>
</evidence>
<dbReference type="EMBL" id="JAPWTJ010000139">
    <property type="protein sequence ID" value="KAJ8982209.1"/>
    <property type="molecule type" value="Genomic_DNA"/>
</dbReference>
<dbReference type="EC" id="1.2.1.84" evidence="1"/>
<accession>A0ABQ9JX85</accession>
<dbReference type="Pfam" id="PF07993">
    <property type="entry name" value="NAD_binding_4"/>
    <property type="match status" value="1"/>
</dbReference>
<comment type="caution">
    <text evidence="3">The sequence shown here is derived from an EMBL/GenBank/DDBJ whole genome shotgun (WGS) entry which is preliminary data.</text>
</comment>
<keyword evidence="1" id="KW-0444">Lipid biosynthesis</keyword>
<keyword evidence="4" id="KW-1185">Reference proteome</keyword>
<dbReference type="InterPro" id="IPR026055">
    <property type="entry name" value="FAR"/>
</dbReference>
<protein>
    <recommendedName>
        <fullName evidence="1">Fatty acyl-CoA reductase</fullName>
        <ecNumber evidence="1">1.2.1.84</ecNumber>
    </recommendedName>
</protein>
<dbReference type="PANTHER" id="PTHR11011:SF60">
    <property type="entry name" value="FATTY ACYL-COA REDUCTASE-RELATED"/>
    <property type="match status" value="1"/>
</dbReference>
<proteinExistence type="inferred from homology"/>
<keyword evidence="1" id="KW-0443">Lipid metabolism</keyword>
<comment type="catalytic activity">
    <reaction evidence="1">
        <text>a long-chain fatty acyl-CoA + 2 NADPH + 2 H(+) = a long-chain primary fatty alcohol + 2 NADP(+) + CoA</text>
        <dbReference type="Rhea" id="RHEA:52716"/>
        <dbReference type="ChEBI" id="CHEBI:15378"/>
        <dbReference type="ChEBI" id="CHEBI:57287"/>
        <dbReference type="ChEBI" id="CHEBI:57783"/>
        <dbReference type="ChEBI" id="CHEBI:58349"/>
        <dbReference type="ChEBI" id="CHEBI:77396"/>
        <dbReference type="ChEBI" id="CHEBI:83139"/>
        <dbReference type="EC" id="1.2.1.84"/>
    </reaction>
</comment>
<name>A0ABQ9JX85_9CUCU</name>